<proteinExistence type="predicted"/>
<reference evidence="1 2" key="1">
    <citation type="submission" date="2016-10" db="EMBL/GenBank/DDBJ databases">
        <title>Genome sequence of the basidiomycete white-rot fungus Trametes pubescens.</title>
        <authorList>
            <person name="Makela M.R."/>
            <person name="Granchi Z."/>
            <person name="Peng M."/>
            <person name="De Vries R.P."/>
            <person name="Grigoriev I."/>
            <person name="Riley R."/>
            <person name="Hilden K."/>
        </authorList>
    </citation>
    <scope>NUCLEOTIDE SEQUENCE [LARGE SCALE GENOMIC DNA]</scope>
    <source>
        <strain evidence="1 2">FBCC735</strain>
    </source>
</reference>
<dbReference type="OrthoDB" id="10624093at2759"/>
<dbReference type="EMBL" id="MNAD01000628">
    <property type="protein sequence ID" value="OJT11536.1"/>
    <property type="molecule type" value="Genomic_DNA"/>
</dbReference>
<protein>
    <recommendedName>
        <fullName evidence="3">RES domain-containing protein</fullName>
    </recommendedName>
</protein>
<comment type="caution">
    <text evidence="1">The sequence shown here is derived from an EMBL/GenBank/DDBJ whole genome shotgun (WGS) entry which is preliminary data.</text>
</comment>
<evidence type="ECO:0000313" key="1">
    <source>
        <dbReference type="EMBL" id="OJT11536.1"/>
    </source>
</evidence>
<evidence type="ECO:0000313" key="2">
    <source>
        <dbReference type="Proteomes" id="UP000184267"/>
    </source>
</evidence>
<accession>A0A1M2VVH9</accession>
<keyword evidence="2" id="KW-1185">Reference proteome</keyword>
<evidence type="ECO:0008006" key="3">
    <source>
        <dbReference type="Google" id="ProtNLM"/>
    </source>
</evidence>
<dbReference type="AlphaFoldDB" id="A0A1M2VVH9"/>
<gene>
    <name evidence="1" type="ORF">TRAPUB_11954</name>
</gene>
<organism evidence="1 2">
    <name type="scientific">Trametes pubescens</name>
    <name type="common">White-rot fungus</name>
    <dbReference type="NCBI Taxonomy" id="154538"/>
    <lineage>
        <taxon>Eukaryota</taxon>
        <taxon>Fungi</taxon>
        <taxon>Dikarya</taxon>
        <taxon>Basidiomycota</taxon>
        <taxon>Agaricomycotina</taxon>
        <taxon>Agaricomycetes</taxon>
        <taxon>Polyporales</taxon>
        <taxon>Polyporaceae</taxon>
        <taxon>Trametes</taxon>
    </lineage>
</organism>
<name>A0A1M2VVH9_TRAPU</name>
<dbReference type="Proteomes" id="UP000184267">
    <property type="component" value="Unassembled WGS sequence"/>
</dbReference>
<sequence length="192" mass="21269">MSTGPEYEPGKTTLAQLVERKAPPGNVIQLYHGTDAESAQKIKADHPKLIGAPFHDFAIGRNSAFYLTTSHETAVAFAKERANALGAGTHAAVVTVTVHRNKVKIYEFDAVDAWQKFVDYNRAKPRPKDKPQHELVRTHDIVAGWISTQTKTHGRVPVAYADPKGIYHFDWQYVVVNQAGLNALENVTVELV</sequence>